<dbReference type="AlphaFoldDB" id="A0A7R9ALK4"/>
<sequence>MKKVNPDPLASTGHRDDCRQDTNSSQVGNSPGVTRCEVTCYISAVSFPPLDVMSRIFDHTVTDVPPPCLQHMYRAREDADDFLARKDTQMLEKPSSRLAYAKRVCLRRSEACLGVSSRLRDCIPDHSTTVRVLPYSVITAERATLEVSTSRLACPRRLRGTLRLLRDESDNSPGQEILDTVFRHLNLLETAYFGLRYLDASNQTKSAVSCQSAPNKSWGFCSSGDVAYRMKGERVT</sequence>
<dbReference type="Pfam" id="PF09379">
    <property type="entry name" value="FERM_N"/>
    <property type="match status" value="1"/>
</dbReference>
<evidence type="ECO:0000313" key="3">
    <source>
        <dbReference type="EMBL" id="CAD7256045.1"/>
    </source>
</evidence>
<accession>A0A7R9ALK4</accession>
<dbReference type="InterPro" id="IPR000299">
    <property type="entry name" value="FERM_domain"/>
</dbReference>
<reference evidence="3" key="1">
    <citation type="submission" date="2020-11" db="EMBL/GenBank/DDBJ databases">
        <authorList>
            <person name="Tran Van P."/>
        </authorList>
    </citation>
    <scope>NUCLEOTIDE SEQUENCE</scope>
</reference>
<dbReference type="Gene3D" id="3.10.20.90">
    <property type="entry name" value="Phosphatidylinositol 3-kinase Catalytic Subunit, Chain A, domain 1"/>
    <property type="match status" value="1"/>
</dbReference>
<dbReference type="EMBL" id="OC000078">
    <property type="protein sequence ID" value="CAD7256045.1"/>
    <property type="molecule type" value="Genomic_DNA"/>
</dbReference>
<gene>
    <name evidence="3" type="ORF">TSIB3V08_LOCUS336</name>
</gene>
<proteinExistence type="predicted"/>
<protein>
    <recommendedName>
        <fullName evidence="2">FERM domain-containing protein</fullName>
    </recommendedName>
</protein>
<dbReference type="SUPFAM" id="SSF54236">
    <property type="entry name" value="Ubiquitin-like"/>
    <property type="match status" value="1"/>
</dbReference>
<evidence type="ECO:0000259" key="2">
    <source>
        <dbReference type="PROSITE" id="PS50057"/>
    </source>
</evidence>
<dbReference type="PROSITE" id="PS50057">
    <property type="entry name" value="FERM_3"/>
    <property type="match status" value="1"/>
</dbReference>
<dbReference type="InterPro" id="IPR018979">
    <property type="entry name" value="FERM_N"/>
</dbReference>
<organism evidence="3">
    <name type="scientific">Timema shepardi</name>
    <name type="common">Walking stick</name>
    <dbReference type="NCBI Taxonomy" id="629360"/>
    <lineage>
        <taxon>Eukaryota</taxon>
        <taxon>Metazoa</taxon>
        <taxon>Ecdysozoa</taxon>
        <taxon>Arthropoda</taxon>
        <taxon>Hexapoda</taxon>
        <taxon>Insecta</taxon>
        <taxon>Pterygota</taxon>
        <taxon>Neoptera</taxon>
        <taxon>Polyneoptera</taxon>
        <taxon>Phasmatodea</taxon>
        <taxon>Timematodea</taxon>
        <taxon>Timematoidea</taxon>
        <taxon>Timematidae</taxon>
        <taxon>Timema</taxon>
    </lineage>
</organism>
<dbReference type="InterPro" id="IPR029071">
    <property type="entry name" value="Ubiquitin-like_domsf"/>
</dbReference>
<feature type="region of interest" description="Disordered" evidence="1">
    <location>
        <begin position="1"/>
        <end position="29"/>
    </location>
</feature>
<feature type="domain" description="FERM" evidence="2">
    <location>
        <begin position="151"/>
        <end position="236"/>
    </location>
</feature>
<name>A0A7R9ALK4_TIMSH</name>
<evidence type="ECO:0000256" key="1">
    <source>
        <dbReference type="SAM" id="MobiDB-lite"/>
    </source>
</evidence>